<dbReference type="Gene3D" id="3.40.50.1820">
    <property type="entry name" value="alpha/beta hydrolase"/>
    <property type="match status" value="1"/>
</dbReference>
<evidence type="ECO:0000256" key="2">
    <source>
        <dbReference type="ARBA" id="ARBA00022801"/>
    </source>
</evidence>
<dbReference type="Pfam" id="PF02230">
    <property type="entry name" value="Abhydrolase_2"/>
    <property type="match status" value="1"/>
</dbReference>
<sequence length="223" mass="24113">MNDIKKIKGPIREPVSGKKPKQLVIFCHGLGSDGNDLIELAPYFAKTLPEAMFISPNAPFPFDLGPSGYQWFPLENSTPESRLIGVREASPIINQFIDEKLELLGLKENQLALVGFSQGAMLALHIGLRRETPIAGIIGYSGSLIGEGLLQNEVVSSPPILLVHGDRDEVVPPDSLQNSIDALNKVGIEVSGELRPGLGHSLDDHGIMLGMDFLRRCFGVPLG</sequence>
<dbReference type="AlphaFoldDB" id="E7C7P0"/>
<name>E7C7P0_9BACT</name>
<dbReference type="InterPro" id="IPR003140">
    <property type="entry name" value="PLipase/COase/thioEstase"/>
</dbReference>
<feature type="domain" description="Phospholipase/carboxylesterase/thioesterase" evidence="3">
    <location>
        <begin position="17"/>
        <end position="216"/>
    </location>
</feature>
<dbReference type="EMBL" id="GU568015">
    <property type="protein sequence ID" value="ADI23464.1"/>
    <property type="molecule type" value="Genomic_DNA"/>
</dbReference>
<comment type="similarity">
    <text evidence="1">Belongs to the AB hydrolase superfamily. AB hydrolase 2 family.</text>
</comment>
<evidence type="ECO:0000259" key="3">
    <source>
        <dbReference type="Pfam" id="PF02230"/>
    </source>
</evidence>
<dbReference type="PANTHER" id="PTHR10655:SF17">
    <property type="entry name" value="LYSOPHOSPHOLIPASE-LIKE PROTEIN 1"/>
    <property type="match status" value="1"/>
</dbReference>
<keyword evidence="2" id="KW-0378">Hydrolase</keyword>
<accession>E7C7P0</accession>
<evidence type="ECO:0000313" key="4">
    <source>
        <dbReference type="EMBL" id="ADI23464.1"/>
    </source>
</evidence>
<dbReference type="SUPFAM" id="SSF53474">
    <property type="entry name" value="alpha/beta-Hydrolases"/>
    <property type="match status" value="1"/>
</dbReference>
<dbReference type="InterPro" id="IPR050565">
    <property type="entry name" value="LYPA1-2/EST-like"/>
</dbReference>
<protein>
    <submittedName>
        <fullName evidence="4">Predicted esterase</fullName>
    </submittedName>
</protein>
<dbReference type="PANTHER" id="PTHR10655">
    <property type="entry name" value="LYSOPHOSPHOLIPASE-RELATED"/>
    <property type="match status" value="1"/>
</dbReference>
<dbReference type="InterPro" id="IPR029058">
    <property type="entry name" value="AB_hydrolase_fold"/>
</dbReference>
<evidence type="ECO:0000256" key="1">
    <source>
        <dbReference type="ARBA" id="ARBA00006499"/>
    </source>
</evidence>
<dbReference type="GO" id="GO:0016787">
    <property type="term" value="F:hydrolase activity"/>
    <property type="evidence" value="ECO:0007669"/>
    <property type="project" value="UniProtKB-KW"/>
</dbReference>
<reference evidence="4" key="1">
    <citation type="submission" date="2010-01" db="EMBL/GenBank/DDBJ databases">
        <title>Genome fragments of uncultured bacteria from the North Pacific subtropical Gyre.</title>
        <authorList>
            <person name="Pham V.D."/>
            <person name="Delong E.F."/>
        </authorList>
    </citation>
    <scope>NUCLEOTIDE SEQUENCE</scope>
</reference>
<organism evidence="4">
    <name type="scientific">uncultured nuHF1 cluster bacterium HF0770_35I22</name>
    <dbReference type="NCBI Taxonomy" id="723586"/>
    <lineage>
        <taxon>Bacteria</taxon>
        <taxon>environmental samples</taxon>
    </lineage>
</organism>
<proteinExistence type="inferred from homology"/>